<evidence type="ECO:0000256" key="12">
    <source>
        <dbReference type="PIRSR" id="PIRSR000178-1"/>
    </source>
</evidence>
<keyword evidence="10 13" id="KW-0472">Membrane</keyword>
<evidence type="ECO:0000256" key="3">
    <source>
        <dbReference type="ARBA" id="ARBA00007244"/>
    </source>
</evidence>
<proteinExistence type="inferred from homology"/>
<comment type="caution">
    <text evidence="14">The sequence shown here is derived from an EMBL/GenBank/DDBJ whole genome shotgun (WGS) entry which is preliminary data.</text>
</comment>
<dbReference type="SUPFAM" id="SSF81343">
    <property type="entry name" value="Fumarate reductase respiratory complex transmembrane subunits"/>
    <property type="match status" value="1"/>
</dbReference>
<dbReference type="CDD" id="cd03499">
    <property type="entry name" value="SQR_TypeC_SdhC"/>
    <property type="match status" value="1"/>
</dbReference>
<dbReference type="EMBL" id="ATJV01000070">
    <property type="protein sequence ID" value="EPZ14772.1"/>
    <property type="molecule type" value="Genomic_DNA"/>
</dbReference>
<evidence type="ECO:0000256" key="10">
    <source>
        <dbReference type="ARBA" id="ARBA00023136"/>
    </source>
</evidence>
<comment type="subunit">
    <text evidence="11">Part of an enzyme complex containing four subunits: a flavoprotein, an iron-sulfur protein, plus two membrane-anchoring proteins, SdhC and SdhD. The complex can form homotrimers.</text>
</comment>
<dbReference type="Proteomes" id="UP000015455">
    <property type="component" value="Unassembled WGS sequence"/>
</dbReference>
<dbReference type="InterPro" id="IPR014314">
    <property type="entry name" value="Succ_DH_cytb556"/>
</dbReference>
<evidence type="ECO:0000256" key="2">
    <source>
        <dbReference type="ARBA" id="ARBA00004141"/>
    </source>
</evidence>
<dbReference type="InterPro" id="IPR000701">
    <property type="entry name" value="SuccDH_FuR_B_TM-su"/>
</dbReference>
<dbReference type="GO" id="GO:0046872">
    <property type="term" value="F:metal ion binding"/>
    <property type="evidence" value="ECO:0007669"/>
    <property type="project" value="UniProtKB-KW"/>
</dbReference>
<dbReference type="NCBIfam" id="TIGR02970">
    <property type="entry name" value="succ_dehyd_cytB"/>
    <property type="match status" value="1"/>
</dbReference>
<dbReference type="Gene3D" id="1.20.1300.10">
    <property type="entry name" value="Fumarate reductase/succinate dehydrogenase, transmembrane subunit"/>
    <property type="match status" value="1"/>
</dbReference>
<comment type="similarity">
    <text evidence="3">Belongs to the cytochrome b560 family.</text>
</comment>
<evidence type="ECO:0000256" key="1">
    <source>
        <dbReference type="ARBA" id="ARBA00004050"/>
    </source>
</evidence>
<evidence type="ECO:0000256" key="9">
    <source>
        <dbReference type="ARBA" id="ARBA00023004"/>
    </source>
</evidence>
<dbReference type="InterPro" id="IPR034804">
    <property type="entry name" value="SQR/QFR_C/D"/>
</dbReference>
<evidence type="ECO:0000313" key="15">
    <source>
        <dbReference type="Proteomes" id="UP000015455"/>
    </source>
</evidence>
<keyword evidence="6 13" id="KW-0812">Transmembrane</keyword>
<dbReference type="InterPro" id="IPR018495">
    <property type="entry name" value="Succ_DH_cyt_bsu_CS"/>
</dbReference>
<dbReference type="PANTHER" id="PTHR10978">
    <property type="entry name" value="SUCCINATE DEHYDROGENASE CYTOCHROME B560 SUBUNIT"/>
    <property type="match status" value="1"/>
</dbReference>
<dbReference type="STRING" id="1348657.M622_04780"/>
<gene>
    <name evidence="14" type="ORF">M622_04780</name>
</gene>
<dbReference type="RefSeq" id="WP_021250114.1">
    <property type="nucleotide sequence ID" value="NZ_ATJV01000070.1"/>
</dbReference>
<dbReference type="PATRIC" id="fig|1348657.5.peg.2711"/>
<comment type="subcellular location">
    <subcellularLocation>
        <location evidence="2">Membrane</location>
        <topology evidence="2">Multi-pass membrane protein</topology>
    </subcellularLocation>
</comment>
<dbReference type="Pfam" id="PF01127">
    <property type="entry name" value="Sdh_cyt"/>
    <property type="match status" value="1"/>
</dbReference>
<feature type="transmembrane region" description="Helical" evidence="13">
    <location>
        <begin position="106"/>
        <end position="127"/>
    </location>
</feature>
<name>S9ZMN6_9RHOO</name>
<dbReference type="PIRSF" id="PIRSF000178">
    <property type="entry name" value="SDH_cyt_b560"/>
    <property type="match status" value="1"/>
</dbReference>
<evidence type="ECO:0000256" key="5">
    <source>
        <dbReference type="ARBA" id="ARBA00022617"/>
    </source>
</evidence>
<protein>
    <recommendedName>
        <fullName evidence="4">Succinate dehydrogenase cytochrome b556 subunit</fullName>
    </recommendedName>
</protein>
<keyword evidence="9 12" id="KW-0408">Iron</keyword>
<feature type="binding site" description="axial binding residue" evidence="12">
    <location>
        <position position="83"/>
    </location>
    <ligand>
        <name>heme</name>
        <dbReference type="ChEBI" id="CHEBI:30413"/>
        <note>ligand shared with second transmembrane subunit</note>
    </ligand>
    <ligandPart>
        <name>Fe</name>
        <dbReference type="ChEBI" id="CHEBI:18248"/>
    </ligandPart>
</feature>
<evidence type="ECO:0000313" key="14">
    <source>
        <dbReference type="EMBL" id="EPZ14772.1"/>
    </source>
</evidence>
<keyword evidence="8 13" id="KW-1133">Transmembrane helix</keyword>
<dbReference type="PROSITE" id="PS01001">
    <property type="entry name" value="SDH_CYT_2"/>
    <property type="match status" value="1"/>
</dbReference>
<evidence type="ECO:0000256" key="11">
    <source>
        <dbReference type="ARBA" id="ARBA00025912"/>
    </source>
</evidence>
<dbReference type="GO" id="GO:0005886">
    <property type="term" value="C:plasma membrane"/>
    <property type="evidence" value="ECO:0007669"/>
    <property type="project" value="TreeGrafter"/>
</dbReference>
<evidence type="ECO:0000256" key="6">
    <source>
        <dbReference type="ARBA" id="ARBA00022692"/>
    </source>
</evidence>
<evidence type="ECO:0000256" key="7">
    <source>
        <dbReference type="ARBA" id="ARBA00022723"/>
    </source>
</evidence>
<dbReference type="GO" id="GO:0006099">
    <property type="term" value="P:tricarboxylic acid cycle"/>
    <property type="evidence" value="ECO:0007669"/>
    <property type="project" value="InterPro"/>
</dbReference>
<feature type="transmembrane region" description="Helical" evidence="13">
    <location>
        <begin position="67"/>
        <end position="85"/>
    </location>
</feature>
<sequence>MPAPPRAAPKFLNLAQIRFPIGAIASIGHRISGVLLLISLPFLVLALERSLRSEADYAALGTWLNSPWRALLLVVMVWAATHHLLAGVRHMLMDIGIGSRLAQARMSAWSTIVAALLIALLAAMRWLS</sequence>
<reference evidence="14 15" key="1">
    <citation type="submission" date="2013-06" db="EMBL/GenBank/DDBJ databases">
        <title>Draft genome sequence of Thauera terpenica.</title>
        <authorList>
            <person name="Liu B."/>
            <person name="Frostegard A.H."/>
            <person name="Shapleigh J.P."/>
        </authorList>
    </citation>
    <scope>NUCLEOTIDE SEQUENCE [LARGE SCALE GENOMIC DNA]</scope>
    <source>
        <strain evidence="14 15">58Eu</strain>
    </source>
</reference>
<evidence type="ECO:0000256" key="8">
    <source>
        <dbReference type="ARBA" id="ARBA00022989"/>
    </source>
</evidence>
<comment type="cofactor">
    <cofactor evidence="12">
        <name>heme</name>
        <dbReference type="ChEBI" id="CHEBI:30413"/>
    </cofactor>
    <text evidence="12">The heme is bound between the two transmembrane subunits.</text>
</comment>
<comment type="function">
    <text evidence="1">Membrane-anchoring subunit of succinate dehydrogenase (SDH).</text>
</comment>
<dbReference type="AlphaFoldDB" id="S9ZMN6"/>
<keyword evidence="15" id="KW-1185">Reference proteome</keyword>
<feature type="transmembrane region" description="Helical" evidence="13">
    <location>
        <begin position="21"/>
        <end position="47"/>
    </location>
</feature>
<organism evidence="14 15">
    <name type="scientific">Thauera terpenica 58Eu</name>
    <dbReference type="NCBI Taxonomy" id="1348657"/>
    <lineage>
        <taxon>Bacteria</taxon>
        <taxon>Pseudomonadati</taxon>
        <taxon>Pseudomonadota</taxon>
        <taxon>Betaproteobacteria</taxon>
        <taxon>Rhodocyclales</taxon>
        <taxon>Zoogloeaceae</taxon>
        <taxon>Thauera</taxon>
    </lineage>
</organism>
<keyword evidence="7 12" id="KW-0479">Metal-binding</keyword>
<dbReference type="eggNOG" id="COG2009">
    <property type="taxonomic scope" value="Bacteria"/>
</dbReference>
<dbReference type="PANTHER" id="PTHR10978:SF5">
    <property type="entry name" value="SUCCINATE DEHYDROGENASE CYTOCHROME B560 SUBUNIT, MITOCHONDRIAL"/>
    <property type="match status" value="1"/>
</dbReference>
<dbReference type="OrthoDB" id="9799441at2"/>
<accession>S9ZMN6</accession>
<keyword evidence="5 12" id="KW-0349">Heme</keyword>
<dbReference type="GO" id="GO:0009055">
    <property type="term" value="F:electron transfer activity"/>
    <property type="evidence" value="ECO:0007669"/>
    <property type="project" value="InterPro"/>
</dbReference>
<evidence type="ECO:0000256" key="4">
    <source>
        <dbReference type="ARBA" id="ARBA00020076"/>
    </source>
</evidence>
<evidence type="ECO:0000256" key="13">
    <source>
        <dbReference type="SAM" id="Phobius"/>
    </source>
</evidence>